<sequence length="146" mass="16929">MINNENIMYMYCNVLGQTEPEKILDIGLFYRQIGGVSRTILNSDVPNKCFITGIDLENSKNYGVYNTIYDEIIRTEDIAGLSDAEYDLAVFLDKKIKGLERKNLFDFVKSNCKCIFAYETDDVYLQNWENKRKLNVNNVTGILAWR</sequence>
<dbReference type="Proteomes" id="UP000628463">
    <property type="component" value="Unassembled WGS sequence"/>
</dbReference>
<evidence type="ECO:0000313" key="1">
    <source>
        <dbReference type="EMBL" id="MBC5681621.1"/>
    </source>
</evidence>
<organism evidence="1 2">
    <name type="scientific">Lachnospira hominis</name>
    <name type="common">ex Liu et al. 2021</name>
    <dbReference type="NCBI Taxonomy" id="2763051"/>
    <lineage>
        <taxon>Bacteria</taxon>
        <taxon>Bacillati</taxon>
        <taxon>Bacillota</taxon>
        <taxon>Clostridia</taxon>
        <taxon>Lachnospirales</taxon>
        <taxon>Lachnospiraceae</taxon>
        <taxon>Lachnospira</taxon>
    </lineage>
</organism>
<dbReference type="RefSeq" id="WP_186837286.1">
    <property type="nucleotide sequence ID" value="NZ_JACOPD010000009.1"/>
</dbReference>
<gene>
    <name evidence="1" type="ORF">H8S01_11725</name>
</gene>
<dbReference type="EMBL" id="JACOPD010000009">
    <property type="protein sequence ID" value="MBC5681621.1"/>
    <property type="molecule type" value="Genomic_DNA"/>
</dbReference>
<accession>A0ABR7G4D1</accession>
<protein>
    <submittedName>
        <fullName evidence="1">Uncharacterized protein</fullName>
    </submittedName>
</protein>
<evidence type="ECO:0000313" key="2">
    <source>
        <dbReference type="Proteomes" id="UP000628463"/>
    </source>
</evidence>
<name>A0ABR7G4D1_9FIRM</name>
<comment type="caution">
    <text evidence="1">The sequence shown here is derived from an EMBL/GenBank/DDBJ whole genome shotgun (WGS) entry which is preliminary data.</text>
</comment>
<keyword evidence="2" id="KW-1185">Reference proteome</keyword>
<reference evidence="1 2" key="1">
    <citation type="submission" date="2020-08" db="EMBL/GenBank/DDBJ databases">
        <title>Genome public.</title>
        <authorList>
            <person name="Liu C."/>
            <person name="Sun Q."/>
        </authorList>
    </citation>
    <scope>NUCLEOTIDE SEQUENCE [LARGE SCALE GENOMIC DNA]</scope>
    <source>
        <strain evidence="1 2">NSJ-43</strain>
    </source>
</reference>
<proteinExistence type="predicted"/>